<protein>
    <recommendedName>
        <fullName evidence="5">DUF4831 family protein</fullName>
    </recommendedName>
</protein>
<dbReference type="Proteomes" id="UP000263900">
    <property type="component" value="Chromosome"/>
</dbReference>
<proteinExistence type="predicted"/>
<dbReference type="KEGG" id="pseg:D3H65_20485"/>
<name>A0A3B7N1F8_9BACT</name>
<evidence type="ECO:0000313" key="4">
    <source>
        <dbReference type="Proteomes" id="UP000263900"/>
    </source>
</evidence>
<feature type="signal peptide" evidence="2">
    <location>
        <begin position="1"/>
        <end position="22"/>
    </location>
</feature>
<sequence>MKRILPLLILLVSAMVSTQANAQVVATEGKVEHTKGDKIAAVIELPYPVDEVEAAIAEHFSKKGGKSDKSKGFDIYRNMKLSDEEVEMNDLHFKVERKSRKEKDITVVYLLVGRPSENVGVRSGVDRHKINEAKAFLNQLTPSVESHHLAVQIQAQEEVMKKATKKNLSLIDEGRELEEKIKALQLKLEQNKIDQQKQSEELTRQQGVLDAMKARQKS</sequence>
<keyword evidence="4" id="KW-1185">Reference proteome</keyword>
<reference evidence="3 4" key="1">
    <citation type="submission" date="2018-09" db="EMBL/GenBank/DDBJ databases">
        <title>Genome sequencing of strain 6GH32-13.</title>
        <authorList>
            <person name="Weon H.-Y."/>
            <person name="Heo J."/>
            <person name="Kwon S.-W."/>
        </authorList>
    </citation>
    <scope>NUCLEOTIDE SEQUENCE [LARGE SCALE GENOMIC DNA]</scope>
    <source>
        <strain evidence="3 4">5GH32-13</strain>
    </source>
</reference>
<feature type="region of interest" description="Disordered" evidence="1">
    <location>
        <begin position="192"/>
        <end position="218"/>
    </location>
</feature>
<accession>A0A3B7N1F8</accession>
<evidence type="ECO:0008006" key="5">
    <source>
        <dbReference type="Google" id="ProtNLM"/>
    </source>
</evidence>
<dbReference type="OrthoDB" id="672645at2"/>
<dbReference type="EMBL" id="CP032157">
    <property type="protein sequence ID" value="AXY76221.1"/>
    <property type="molecule type" value="Genomic_DNA"/>
</dbReference>
<organism evidence="3 4">
    <name type="scientific">Paraflavitalea soli</name>
    <dbReference type="NCBI Taxonomy" id="2315862"/>
    <lineage>
        <taxon>Bacteria</taxon>
        <taxon>Pseudomonadati</taxon>
        <taxon>Bacteroidota</taxon>
        <taxon>Chitinophagia</taxon>
        <taxon>Chitinophagales</taxon>
        <taxon>Chitinophagaceae</taxon>
        <taxon>Paraflavitalea</taxon>
    </lineage>
</organism>
<dbReference type="AlphaFoldDB" id="A0A3B7N1F8"/>
<evidence type="ECO:0000256" key="2">
    <source>
        <dbReference type="SAM" id="SignalP"/>
    </source>
</evidence>
<dbReference type="RefSeq" id="WP_119052099.1">
    <property type="nucleotide sequence ID" value="NZ_CP032157.1"/>
</dbReference>
<gene>
    <name evidence="3" type="ORF">D3H65_20485</name>
</gene>
<feature type="compositionally biased region" description="Basic and acidic residues" evidence="1">
    <location>
        <begin position="192"/>
        <end position="203"/>
    </location>
</feature>
<keyword evidence="2" id="KW-0732">Signal</keyword>
<evidence type="ECO:0000256" key="1">
    <source>
        <dbReference type="SAM" id="MobiDB-lite"/>
    </source>
</evidence>
<feature type="chain" id="PRO_5017750173" description="DUF4831 family protein" evidence="2">
    <location>
        <begin position="23"/>
        <end position="218"/>
    </location>
</feature>
<evidence type="ECO:0000313" key="3">
    <source>
        <dbReference type="EMBL" id="AXY76221.1"/>
    </source>
</evidence>